<organism evidence="1 2">
    <name type="scientific">Dickeya poaceiphila</name>
    <dbReference type="NCBI Taxonomy" id="568768"/>
    <lineage>
        <taxon>Bacteria</taxon>
        <taxon>Pseudomonadati</taxon>
        <taxon>Pseudomonadota</taxon>
        <taxon>Gammaproteobacteria</taxon>
        <taxon>Enterobacterales</taxon>
        <taxon>Pectobacteriaceae</taxon>
        <taxon>Dickeya</taxon>
    </lineage>
</organism>
<keyword evidence="2" id="KW-1185">Reference proteome</keyword>
<accession>A0A5B8HSQ7</accession>
<dbReference type="AlphaFoldDB" id="A0A5B8HSQ7"/>
<sequence>MKTSKLSKKYGEQPIENMILLALPRLGFPKGEKADDIRRSVKITCWRKAQNRAIVYQILFVLWGDKRVFIVNPQ</sequence>
<dbReference type="EMBL" id="CP042220">
    <property type="protein sequence ID" value="QDX31619.1"/>
    <property type="molecule type" value="Genomic_DNA"/>
</dbReference>
<evidence type="ECO:0000313" key="1">
    <source>
        <dbReference type="EMBL" id="QDX31619.1"/>
    </source>
</evidence>
<reference evidence="1 2" key="1">
    <citation type="journal article" date="2019" name="Environ. Microbiol.">
        <title>The phytopathogenic nature of Dickeya aquatica 174/2 and the dynamic early evolution of Dickeya pathogenicity.</title>
        <authorList>
            <person name="Duprey A."/>
            <person name="Taib N."/>
            <person name="Leonard S."/>
            <person name="Garin T."/>
            <person name="Flandrois J.P."/>
            <person name="Nasser W."/>
            <person name="Brochier-Armanet C."/>
            <person name="Reverchon S."/>
        </authorList>
    </citation>
    <scope>NUCLEOTIDE SEQUENCE [LARGE SCALE GENOMIC DNA]</scope>
    <source>
        <strain evidence="1 2">NCPPB 569</strain>
    </source>
</reference>
<gene>
    <name evidence="1" type="ORF">Dpoa569_0003670</name>
</gene>
<dbReference type="RefSeq" id="WP_146411632.1">
    <property type="nucleotide sequence ID" value="NZ_CP042220.2"/>
</dbReference>
<dbReference type="KEGG" id="dic:Dpoa569_0003670"/>
<protein>
    <submittedName>
        <fullName evidence="1">Uncharacterized protein</fullName>
    </submittedName>
</protein>
<proteinExistence type="predicted"/>
<name>A0A5B8HSQ7_9GAMM</name>
<evidence type="ECO:0000313" key="2">
    <source>
        <dbReference type="Proteomes" id="UP000320591"/>
    </source>
</evidence>
<dbReference type="Proteomes" id="UP000320591">
    <property type="component" value="Chromosome"/>
</dbReference>